<feature type="compositionally biased region" description="Polar residues" evidence="1">
    <location>
        <begin position="15"/>
        <end position="37"/>
    </location>
</feature>
<name>A0A0A9BLB6_ARUDO</name>
<dbReference type="EMBL" id="GBRH01233764">
    <property type="protein sequence ID" value="JAD64131.1"/>
    <property type="molecule type" value="Transcribed_RNA"/>
</dbReference>
<evidence type="ECO:0000313" key="2">
    <source>
        <dbReference type="EMBL" id="JAD64131.1"/>
    </source>
</evidence>
<reference evidence="2" key="1">
    <citation type="submission" date="2014-09" db="EMBL/GenBank/DDBJ databases">
        <authorList>
            <person name="Magalhaes I.L.F."/>
            <person name="Oliveira U."/>
            <person name="Santos F.R."/>
            <person name="Vidigal T.H.D.A."/>
            <person name="Brescovit A.D."/>
            <person name="Santos A.J."/>
        </authorList>
    </citation>
    <scope>NUCLEOTIDE SEQUENCE</scope>
    <source>
        <tissue evidence="2">Shoot tissue taken approximately 20 cm above the soil surface</tissue>
    </source>
</reference>
<feature type="region of interest" description="Disordered" evidence="1">
    <location>
        <begin position="1"/>
        <end position="61"/>
    </location>
</feature>
<evidence type="ECO:0000256" key="1">
    <source>
        <dbReference type="SAM" id="MobiDB-lite"/>
    </source>
</evidence>
<organism evidence="2">
    <name type="scientific">Arundo donax</name>
    <name type="common">Giant reed</name>
    <name type="synonym">Donax arundinaceus</name>
    <dbReference type="NCBI Taxonomy" id="35708"/>
    <lineage>
        <taxon>Eukaryota</taxon>
        <taxon>Viridiplantae</taxon>
        <taxon>Streptophyta</taxon>
        <taxon>Embryophyta</taxon>
        <taxon>Tracheophyta</taxon>
        <taxon>Spermatophyta</taxon>
        <taxon>Magnoliopsida</taxon>
        <taxon>Liliopsida</taxon>
        <taxon>Poales</taxon>
        <taxon>Poaceae</taxon>
        <taxon>PACMAD clade</taxon>
        <taxon>Arundinoideae</taxon>
        <taxon>Arundineae</taxon>
        <taxon>Arundo</taxon>
    </lineage>
</organism>
<proteinExistence type="predicted"/>
<reference evidence="2" key="2">
    <citation type="journal article" date="2015" name="Data Brief">
        <title>Shoot transcriptome of the giant reed, Arundo donax.</title>
        <authorList>
            <person name="Barrero R.A."/>
            <person name="Guerrero F.D."/>
            <person name="Moolhuijzen P."/>
            <person name="Goolsby J.A."/>
            <person name="Tidwell J."/>
            <person name="Bellgard S.E."/>
            <person name="Bellgard M.I."/>
        </authorList>
    </citation>
    <scope>NUCLEOTIDE SEQUENCE</scope>
    <source>
        <tissue evidence="2">Shoot tissue taken approximately 20 cm above the soil surface</tissue>
    </source>
</reference>
<accession>A0A0A9BLB6</accession>
<dbReference type="AlphaFoldDB" id="A0A0A9BLB6"/>
<sequence length="61" mass="6579">MTMSTAPSALPRCSFSPSSRELSTATTTSISGLNTDANRGPRRFTHHDRTTSITPDARTPE</sequence>
<protein>
    <submittedName>
        <fullName evidence="2">Uncharacterized protein</fullName>
    </submittedName>
</protein>